<feature type="transmembrane region" description="Helical" evidence="1">
    <location>
        <begin position="7"/>
        <end position="26"/>
    </location>
</feature>
<reference evidence="4" key="1">
    <citation type="journal article" date="2019" name="Int. J. Syst. Evol. Microbiol.">
        <title>The Global Catalogue of Microorganisms (GCM) 10K type strain sequencing project: providing services to taxonomists for standard genome sequencing and annotation.</title>
        <authorList>
            <consortium name="The Broad Institute Genomics Platform"/>
            <consortium name="The Broad Institute Genome Sequencing Center for Infectious Disease"/>
            <person name="Wu L."/>
            <person name="Ma J."/>
        </authorList>
    </citation>
    <scope>NUCLEOTIDE SEQUENCE [LARGE SCALE GENOMIC DNA]</scope>
    <source>
        <strain evidence="4">CCUG 58938</strain>
    </source>
</reference>
<sequence>MKLLLRSLKVFAIILVVLAAIIFVFMQQRPFGKTPSGEHLAKIRQSPQYKNNRFENLKETPMLAEGTSYMKMLGEFFFSKGIDREPADSLPHIKTDLKSLPGQPVMIWFGHSSYLISIGGKKILVDPVFSERPSPVQYAGSKSYNGTMIYTADDFPDIDLVIISHDHYDHLDYNTIVQLKDRVKVFCTPLGVGSHLVHWGVPQEHVHELDWWESINPIPGIDLVATPARHFSGRGLVNNKTLWASFVLKTEGKNIFIGGDSGYDDSFKKIGEKYGPFDIAMLECGQYDKQWPYIHMMPEESVQASIDLQAKVYMPVHWAKFKLALHPWREPVERALTHAAKLNVTAATPRIGEVIHLDNIPAAAPWWPDPIFVSR</sequence>
<gene>
    <name evidence="3" type="ORF">ACFQ21_22105</name>
</gene>
<dbReference type="Gene3D" id="3.60.15.10">
    <property type="entry name" value="Ribonuclease Z/Hydroxyacylglutathione hydrolase-like"/>
    <property type="match status" value="1"/>
</dbReference>
<evidence type="ECO:0000313" key="3">
    <source>
        <dbReference type="EMBL" id="MFD1002035.1"/>
    </source>
</evidence>
<accession>A0ABW3K7L1</accession>
<name>A0ABW3K7L1_9BACT</name>
<dbReference type="RefSeq" id="WP_377582754.1">
    <property type="nucleotide sequence ID" value="NZ_JBHTKA010000008.1"/>
</dbReference>
<dbReference type="InterPro" id="IPR001279">
    <property type="entry name" value="Metallo-B-lactamas"/>
</dbReference>
<dbReference type="Proteomes" id="UP001597112">
    <property type="component" value="Unassembled WGS sequence"/>
</dbReference>
<keyword evidence="1" id="KW-0812">Transmembrane</keyword>
<keyword evidence="1" id="KW-0472">Membrane</keyword>
<dbReference type="InterPro" id="IPR024884">
    <property type="entry name" value="NAPE-PLD"/>
</dbReference>
<keyword evidence="1" id="KW-1133">Transmembrane helix</keyword>
<comment type="caution">
    <text evidence="3">The sequence shown here is derived from an EMBL/GenBank/DDBJ whole genome shotgun (WGS) entry which is preliminary data.</text>
</comment>
<evidence type="ECO:0000313" key="4">
    <source>
        <dbReference type="Proteomes" id="UP001597112"/>
    </source>
</evidence>
<protein>
    <submittedName>
        <fullName evidence="3">MBL fold metallo-hydrolase</fullName>
    </submittedName>
</protein>
<keyword evidence="4" id="KW-1185">Reference proteome</keyword>
<dbReference type="PANTHER" id="PTHR15032:SF4">
    <property type="entry name" value="N-ACYL-PHOSPHATIDYLETHANOLAMINE-HYDROLYZING PHOSPHOLIPASE D"/>
    <property type="match status" value="1"/>
</dbReference>
<dbReference type="PIRSF" id="PIRSF038896">
    <property type="entry name" value="NAPE-PLD"/>
    <property type="match status" value="1"/>
</dbReference>
<dbReference type="Pfam" id="PF12706">
    <property type="entry name" value="Lactamase_B_2"/>
    <property type="match status" value="1"/>
</dbReference>
<dbReference type="SUPFAM" id="SSF56281">
    <property type="entry name" value="Metallo-hydrolase/oxidoreductase"/>
    <property type="match status" value="1"/>
</dbReference>
<feature type="domain" description="Metallo-beta-lactamase" evidence="2">
    <location>
        <begin position="122"/>
        <end position="318"/>
    </location>
</feature>
<evidence type="ECO:0000259" key="2">
    <source>
        <dbReference type="Pfam" id="PF12706"/>
    </source>
</evidence>
<evidence type="ECO:0000256" key="1">
    <source>
        <dbReference type="SAM" id="Phobius"/>
    </source>
</evidence>
<proteinExistence type="predicted"/>
<organism evidence="3 4">
    <name type="scientific">Ohtaekwangia kribbensis</name>
    <dbReference type="NCBI Taxonomy" id="688913"/>
    <lineage>
        <taxon>Bacteria</taxon>
        <taxon>Pseudomonadati</taxon>
        <taxon>Bacteroidota</taxon>
        <taxon>Cytophagia</taxon>
        <taxon>Cytophagales</taxon>
        <taxon>Fulvivirgaceae</taxon>
        <taxon>Ohtaekwangia</taxon>
    </lineage>
</organism>
<dbReference type="InterPro" id="IPR036866">
    <property type="entry name" value="RibonucZ/Hydroxyglut_hydro"/>
</dbReference>
<dbReference type="PANTHER" id="PTHR15032">
    <property type="entry name" value="N-ACYL-PHOSPHATIDYLETHANOLAMINE-HYDROLYZING PHOSPHOLIPASE D"/>
    <property type="match status" value="1"/>
</dbReference>
<dbReference type="EMBL" id="JBHTKA010000008">
    <property type="protein sequence ID" value="MFD1002035.1"/>
    <property type="molecule type" value="Genomic_DNA"/>
</dbReference>